<dbReference type="Proteomes" id="UP000046393">
    <property type="component" value="Unplaced"/>
</dbReference>
<reference evidence="3" key="1">
    <citation type="submission" date="2017-02" db="UniProtKB">
        <authorList>
            <consortium name="WormBaseParasite"/>
        </authorList>
    </citation>
    <scope>IDENTIFICATION</scope>
</reference>
<proteinExistence type="predicted"/>
<accession>A0A0N5A8T0</accession>
<evidence type="ECO:0000313" key="3">
    <source>
        <dbReference type="WBParaSite" id="SMUV_0000049101-mRNA-1"/>
    </source>
</evidence>
<protein>
    <submittedName>
        <fullName evidence="3">rRNA biogenesis protein RRP36</fullName>
    </submittedName>
</protein>
<feature type="region of interest" description="Disordered" evidence="1">
    <location>
        <begin position="1"/>
        <end position="80"/>
    </location>
</feature>
<evidence type="ECO:0000313" key="2">
    <source>
        <dbReference type="Proteomes" id="UP000046393"/>
    </source>
</evidence>
<dbReference type="InterPro" id="IPR013730">
    <property type="entry name" value="Fyv7/TAP26"/>
</dbReference>
<feature type="compositionally biased region" description="Basic and acidic residues" evidence="1">
    <location>
        <begin position="40"/>
        <end position="74"/>
    </location>
</feature>
<keyword evidence="2" id="KW-1185">Reference proteome</keyword>
<dbReference type="AlphaFoldDB" id="A0A0N5A8T0"/>
<organism evidence="2 3">
    <name type="scientific">Syphacia muris</name>
    <dbReference type="NCBI Taxonomy" id="451379"/>
    <lineage>
        <taxon>Eukaryota</taxon>
        <taxon>Metazoa</taxon>
        <taxon>Ecdysozoa</taxon>
        <taxon>Nematoda</taxon>
        <taxon>Chromadorea</taxon>
        <taxon>Rhabditida</taxon>
        <taxon>Spirurina</taxon>
        <taxon>Oxyuridomorpha</taxon>
        <taxon>Oxyuroidea</taxon>
        <taxon>Oxyuridae</taxon>
        <taxon>Syphacia</taxon>
    </lineage>
</organism>
<name>A0A0N5A8T0_9BILA</name>
<dbReference type="WBParaSite" id="SMUV_0000049101-mRNA-1">
    <property type="protein sequence ID" value="SMUV_0000049101-mRNA-1"/>
    <property type="gene ID" value="SMUV_0000049101"/>
</dbReference>
<dbReference type="PRINTS" id="PR01854">
    <property type="entry name" value="BR22PROTEIN"/>
</dbReference>
<dbReference type="STRING" id="451379.A0A0N5A8T0"/>
<dbReference type="Pfam" id="PF08524">
    <property type="entry name" value="rRNA_processing"/>
    <property type="match status" value="1"/>
</dbReference>
<sequence>MKNKKKSQLKSKNMAQKVKMKIASNSNMEPIGNRRKFHSKTKDVARKIEKEVPSCSKMDDLEKHSDKELSEHPETAGLTISRKKRRLHTYERALLMYEKIQAERREQAEKRRLEHEQRREALERYLGIKKKMDKALMKRNRRGQPNLNAQMQVLLEKIEKRVAK</sequence>
<evidence type="ECO:0000256" key="1">
    <source>
        <dbReference type="SAM" id="MobiDB-lite"/>
    </source>
</evidence>